<dbReference type="Proteomes" id="UP000257109">
    <property type="component" value="Unassembled WGS sequence"/>
</dbReference>
<proteinExistence type="predicted"/>
<gene>
    <name evidence="1" type="ORF">CR513_55283</name>
</gene>
<protein>
    <submittedName>
        <fullName evidence="1">Uncharacterized protein</fullName>
    </submittedName>
</protein>
<evidence type="ECO:0000313" key="2">
    <source>
        <dbReference type="Proteomes" id="UP000257109"/>
    </source>
</evidence>
<accession>A0A371EJ28</accession>
<feature type="non-terminal residue" evidence="1">
    <location>
        <position position="1"/>
    </location>
</feature>
<comment type="caution">
    <text evidence="1">The sequence shown here is derived from an EMBL/GenBank/DDBJ whole genome shotgun (WGS) entry which is preliminary data.</text>
</comment>
<sequence length="61" mass="7244">MEDNHFGQDRIKGLMHLNNSDPHRMCIKDKQVINSRLYSIKHHLSSNSSNRECHHKEILHL</sequence>
<organism evidence="1 2">
    <name type="scientific">Mucuna pruriens</name>
    <name type="common">Velvet bean</name>
    <name type="synonym">Dolichos pruriens</name>
    <dbReference type="NCBI Taxonomy" id="157652"/>
    <lineage>
        <taxon>Eukaryota</taxon>
        <taxon>Viridiplantae</taxon>
        <taxon>Streptophyta</taxon>
        <taxon>Embryophyta</taxon>
        <taxon>Tracheophyta</taxon>
        <taxon>Spermatophyta</taxon>
        <taxon>Magnoliopsida</taxon>
        <taxon>eudicotyledons</taxon>
        <taxon>Gunneridae</taxon>
        <taxon>Pentapetalae</taxon>
        <taxon>rosids</taxon>
        <taxon>fabids</taxon>
        <taxon>Fabales</taxon>
        <taxon>Fabaceae</taxon>
        <taxon>Papilionoideae</taxon>
        <taxon>50 kb inversion clade</taxon>
        <taxon>NPAAA clade</taxon>
        <taxon>indigoferoid/millettioid clade</taxon>
        <taxon>Phaseoleae</taxon>
        <taxon>Mucuna</taxon>
    </lineage>
</organism>
<reference evidence="1" key="1">
    <citation type="submission" date="2018-05" db="EMBL/GenBank/DDBJ databases">
        <title>Draft genome of Mucuna pruriens seed.</title>
        <authorList>
            <person name="Nnadi N.E."/>
            <person name="Vos R."/>
            <person name="Hasami M.H."/>
            <person name="Devisetty U.K."/>
            <person name="Aguiy J.C."/>
        </authorList>
    </citation>
    <scope>NUCLEOTIDE SEQUENCE [LARGE SCALE GENOMIC DNA]</scope>
    <source>
        <strain evidence="1">JCA_2017</strain>
    </source>
</reference>
<dbReference type="EMBL" id="QJKJ01013630">
    <property type="protein sequence ID" value="RDX66006.1"/>
    <property type="molecule type" value="Genomic_DNA"/>
</dbReference>
<name>A0A371EJ28_MUCPR</name>
<dbReference type="AlphaFoldDB" id="A0A371EJ28"/>
<evidence type="ECO:0000313" key="1">
    <source>
        <dbReference type="EMBL" id="RDX66006.1"/>
    </source>
</evidence>
<keyword evidence="2" id="KW-1185">Reference proteome</keyword>